<evidence type="ECO:0000313" key="2">
    <source>
        <dbReference type="EMBL" id="KGN92419.1"/>
    </source>
</evidence>
<dbReference type="InterPro" id="IPR021823">
    <property type="entry name" value="DUF3408"/>
</dbReference>
<comment type="caution">
    <text evidence="2">The sequence shown here is derived from an EMBL/GenBank/DDBJ whole genome shotgun (WGS) entry which is preliminary data.</text>
</comment>
<keyword evidence="1" id="KW-0472">Membrane</keyword>
<proteinExistence type="predicted"/>
<dbReference type="Pfam" id="PF11888">
    <property type="entry name" value="DUF3408"/>
    <property type="match status" value="1"/>
</dbReference>
<sequence length="146" mass="16925">MMNTILFQAFLAVSILTMLCLMIYLTIRAWYSVASYPEEQVPSVFPEAKRITTSEHNNDVHTQSEPVVNADDYKIRFLLPVRFARKTAFTMNVETLEILRNVLHDLDERVTMAAYIENILRQHLSEHRELLNAAADAKRRTQTITI</sequence>
<keyword evidence="1" id="KW-0812">Transmembrane</keyword>
<gene>
    <name evidence="2" type="ORF">HQ43_05200</name>
</gene>
<reference evidence="2 3" key="1">
    <citation type="submission" date="2014-08" db="EMBL/GenBank/DDBJ databases">
        <title>Porphyromonas canoris strain:OH2762 Genome sequencing.</title>
        <authorList>
            <person name="Wallis C."/>
            <person name="Deusch O."/>
            <person name="O'Flynn C."/>
            <person name="Davis I."/>
            <person name="Jospin G."/>
            <person name="Darling A.E."/>
            <person name="Coil D.A."/>
            <person name="Alexiev A."/>
            <person name="Horsfall A."/>
            <person name="Kirkwood N."/>
            <person name="Harris S."/>
            <person name="Eisen J.A."/>
        </authorList>
    </citation>
    <scope>NUCLEOTIDE SEQUENCE [LARGE SCALE GENOMIC DNA]</scope>
    <source>
        <strain evidence="3">COT-108 OH2762</strain>
    </source>
</reference>
<evidence type="ECO:0000256" key="1">
    <source>
        <dbReference type="SAM" id="Phobius"/>
    </source>
</evidence>
<accession>A0ABR4XKV9</accession>
<feature type="transmembrane region" description="Helical" evidence="1">
    <location>
        <begin position="6"/>
        <end position="27"/>
    </location>
</feature>
<evidence type="ECO:0000313" key="3">
    <source>
        <dbReference type="Proteomes" id="UP000030101"/>
    </source>
</evidence>
<protein>
    <recommendedName>
        <fullName evidence="4">Conjugal transfer protein TraC</fullName>
    </recommendedName>
</protein>
<keyword evidence="1" id="KW-1133">Transmembrane helix</keyword>
<dbReference type="Proteomes" id="UP000030101">
    <property type="component" value="Unassembled WGS sequence"/>
</dbReference>
<keyword evidence="3" id="KW-1185">Reference proteome</keyword>
<dbReference type="EMBL" id="JQZV01000010">
    <property type="protein sequence ID" value="KGN92419.1"/>
    <property type="molecule type" value="Genomic_DNA"/>
</dbReference>
<name>A0ABR4XKV9_9PORP</name>
<organism evidence="2 3">
    <name type="scientific">Porphyromonas canoris</name>
    <dbReference type="NCBI Taxonomy" id="36875"/>
    <lineage>
        <taxon>Bacteria</taxon>
        <taxon>Pseudomonadati</taxon>
        <taxon>Bacteroidota</taxon>
        <taxon>Bacteroidia</taxon>
        <taxon>Bacteroidales</taxon>
        <taxon>Porphyromonadaceae</taxon>
        <taxon>Porphyromonas</taxon>
    </lineage>
</organism>
<evidence type="ECO:0008006" key="4">
    <source>
        <dbReference type="Google" id="ProtNLM"/>
    </source>
</evidence>